<reference evidence="4 5" key="1">
    <citation type="submission" date="2020-04" db="EMBL/GenBank/DDBJ databases">
        <title>Luteolibacter sp. G-1-1-1 isolated from soil.</title>
        <authorList>
            <person name="Dahal R.H."/>
        </authorList>
    </citation>
    <scope>NUCLEOTIDE SEQUENCE [LARGE SCALE GENOMIC DNA]</scope>
    <source>
        <strain evidence="4 5">G-1-1-1</strain>
    </source>
</reference>
<evidence type="ECO:0000256" key="2">
    <source>
        <dbReference type="ARBA" id="ARBA00023239"/>
    </source>
</evidence>
<organism evidence="4 5">
    <name type="scientific">Luteolibacter luteus</name>
    <dbReference type="NCBI Taxonomy" id="2728835"/>
    <lineage>
        <taxon>Bacteria</taxon>
        <taxon>Pseudomonadati</taxon>
        <taxon>Verrucomicrobiota</taxon>
        <taxon>Verrucomicrobiia</taxon>
        <taxon>Verrucomicrobiales</taxon>
        <taxon>Verrucomicrobiaceae</taxon>
        <taxon>Luteolibacter</taxon>
    </lineage>
</organism>
<sequence length="251" mass="27176">MSTTHDLVHLSRELGREDRHLAILGEGNTSTDLGDGTFLVKASGTSLGTLTAEGVSRVSHAKVDALLAKKHLTEQDIEDGLVSCLADAAHKKPSVETFLHSICLRQPGVKWVGHTHTTSVLSVLASKHGAKPFLRHVCPDAIVVCGRHVLSIPYINPGLELARAVQEGLAHFRAEYGKTPKVILMENHGPVALGASSSEVLNIMLMLDKWARVLAGTFAMGGPNYLPEEEAARIDERLDEAYRRKMIEAKA</sequence>
<dbReference type="PANTHER" id="PTHR22789">
    <property type="entry name" value="FUCULOSE PHOSPHATE ALDOLASE"/>
    <property type="match status" value="1"/>
</dbReference>
<dbReference type="GO" id="GO:0046872">
    <property type="term" value="F:metal ion binding"/>
    <property type="evidence" value="ECO:0007669"/>
    <property type="project" value="UniProtKB-KW"/>
</dbReference>
<dbReference type="InterPro" id="IPR001303">
    <property type="entry name" value="Aldolase_II/adducin_N"/>
</dbReference>
<dbReference type="SUPFAM" id="SSF53639">
    <property type="entry name" value="AraD/HMP-PK domain-like"/>
    <property type="match status" value="1"/>
</dbReference>
<evidence type="ECO:0000313" key="5">
    <source>
        <dbReference type="Proteomes" id="UP000501812"/>
    </source>
</evidence>
<dbReference type="InterPro" id="IPR036409">
    <property type="entry name" value="Aldolase_II/adducin_N_sf"/>
</dbReference>
<proteinExistence type="predicted"/>
<dbReference type="KEGG" id="luo:HHL09_10555"/>
<name>A0A858RGD8_9BACT</name>
<dbReference type="InterPro" id="IPR050197">
    <property type="entry name" value="Aldolase_class_II_sugar_metab"/>
</dbReference>
<dbReference type="RefSeq" id="WP_169454607.1">
    <property type="nucleotide sequence ID" value="NZ_CP051774.1"/>
</dbReference>
<dbReference type="Pfam" id="PF00596">
    <property type="entry name" value="Aldolase_II"/>
    <property type="match status" value="1"/>
</dbReference>
<dbReference type="AlphaFoldDB" id="A0A858RGD8"/>
<dbReference type="Gene3D" id="3.40.225.10">
    <property type="entry name" value="Class II aldolase/adducin N-terminal domain"/>
    <property type="match status" value="1"/>
</dbReference>
<dbReference type="GO" id="GO:0016832">
    <property type="term" value="F:aldehyde-lyase activity"/>
    <property type="evidence" value="ECO:0007669"/>
    <property type="project" value="TreeGrafter"/>
</dbReference>
<dbReference type="Proteomes" id="UP000501812">
    <property type="component" value="Chromosome"/>
</dbReference>
<protein>
    <submittedName>
        <fullName evidence="4">Class II aldolase</fullName>
    </submittedName>
</protein>
<keyword evidence="5" id="KW-1185">Reference proteome</keyword>
<keyword evidence="2" id="KW-0456">Lyase</keyword>
<accession>A0A858RGD8</accession>
<dbReference type="SMART" id="SM01007">
    <property type="entry name" value="Aldolase_II"/>
    <property type="match status" value="1"/>
</dbReference>
<evidence type="ECO:0000313" key="4">
    <source>
        <dbReference type="EMBL" id="QJE96206.1"/>
    </source>
</evidence>
<gene>
    <name evidence="4" type="ORF">HHL09_10555</name>
</gene>
<dbReference type="PANTHER" id="PTHR22789:SF0">
    <property type="entry name" value="3-OXO-TETRONATE 4-PHOSPHATE DECARBOXYLASE-RELATED"/>
    <property type="match status" value="1"/>
</dbReference>
<feature type="domain" description="Class II aldolase/adducin N-terminal" evidence="3">
    <location>
        <begin position="5"/>
        <end position="215"/>
    </location>
</feature>
<keyword evidence="1" id="KW-0479">Metal-binding</keyword>
<dbReference type="GO" id="GO:0019323">
    <property type="term" value="P:pentose catabolic process"/>
    <property type="evidence" value="ECO:0007669"/>
    <property type="project" value="TreeGrafter"/>
</dbReference>
<evidence type="ECO:0000256" key="1">
    <source>
        <dbReference type="ARBA" id="ARBA00022723"/>
    </source>
</evidence>
<dbReference type="EMBL" id="CP051774">
    <property type="protein sequence ID" value="QJE96206.1"/>
    <property type="molecule type" value="Genomic_DNA"/>
</dbReference>
<dbReference type="GO" id="GO:0005829">
    <property type="term" value="C:cytosol"/>
    <property type="evidence" value="ECO:0007669"/>
    <property type="project" value="TreeGrafter"/>
</dbReference>
<evidence type="ECO:0000259" key="3">
    <source>
        <dbReference type="SMART" id="SM01007"/>
    </source>
</evidence>